<dbReference type="EMBL" id="ADCY02000020">
    <property type="protein sequence ID" value="EFG31052.1"/>
    <property type="molecule type" value="Genomic_DNA"/>
</dbReference>
<evidence type="ECO:0000313" key="1">
    <source>
        <dbReference type="EMBL" id="EFG31052.1"/>
    </source>
</evidence>
<dbReference type="STRING" id="641147.HMPREF9021_01280"/>
<dbReference type="OrthoDB" id="513906at2"/>
<reference evidence="1 2" key="2">
    <citation type="submission" date="2011-10" db="EMBL/GenBank/DDBJ databases">
        <title>The Genome Sequence of Simonsiella muelleri ATCC 29453.</title>
        <authorList>
            <consortium name="The Broad Institute Genome Sequencing Platform"/>
            <consortium name="The Broad Institute Genome Sequencing Center for Infectious Disease"/>
            <person name="Earl A."/>
            <person name="Ward D."/>
            <person name="Feldgarden M."/>
            <person name="Gevers D."/>
            <person name="Izard J."/>
            <person name="Baranova O.V."/>
            <person name="Blanton J.M."/>
            <person name="Tanner A.C."/>
            <person name="Dewhirst F."/>
            <person name="Young S.K."/>
            <person name="Zeng Q."/>
            <person name="Gargeya S."/>
            <person name="Fitzgerald M."/>
            <person name="Haas B."/>
            <person name="Abouelleil A."/>
            <person name="Alvarado L."/>
            <person name="Arachchi H.M."/>
            <person name="Berlin A."/>
            <person name="Brown A."/>
            <person name="Chapman S.B."/>
            <person name="Chen Z."/>
            <person name="Dunbar C."/>
            <person name="Freedman E."/>
            <person name="Gearin G."/>
            <person name="Goldberg J."/>
            <person name="Griggs A."/>
            <person name="Gujja S."/>
            <person name="Heiman D."/>
            <person name="Howarth C."/>
            <person name="Larson L."/>
            <person name="Lui A."/>
            <person name="MacDonald P.J.P."/>
            <person name="Montmayeur A."/>
            <person name="Murphy C."/>
            <person name="Neiman D."/>
            <person name="Pearson M."/>
            <person name="Priest M."/>
            <person name="Roberts A."/>
            <person name="Saif S."/>
            <person name="Shea T."/>
            <person name="Shenoy N."/>
            <person name="Sisk P."/>
            <person name="Stolte C."/>
            <person name="Sykes S."/>
            <person name="Wortman J."/>
            <person name="Nusbaum C."/>
            <person name="Birren B."/>
        </authorList>
    </citation>
    <scope>NUCLEOTIDE SEQUENCE [LARGE SCALE GENOMIC DNA]</scope>
    <source>
        <strain evidence="1 2">ATCC 29453</strain>
    </source>
</reference>
<name>V9H5Z0_9NEIS</name>
<accession>V9H5Z0</accession>
<dbReference type="AlphaFoldDB" id="V9H5Z0"/>
<proteinExistence type="predicted"/>
<dbReference type="eggNOG" id="ENOG502ZRR3">
    <property type="taxonomic scope" value="Bacteria"/>
</dbReference>
<organism evidence="1 2">
    <name type="scientific">Simonsiella muelleri ATCC 29453</name>
    <dbReference type="NCBI Taxonomy" id="641147"/>
    <lineage>
        <taxon>Bacteria</taxon>
        <taxon>Pseudomonadati</taxon>
        <taxon>Pseudomonadota</taxon>
        <taxon>Betaproteobacteria</taxon>
        <taxon>Neisseriales</taxon>
        <taxon>Neisseriaceae</taxon>
        <taxon>Simonsiella</taxon>
    </lineage>
</organism>
<dbReference type="HOGENOM" id="CLU_065538_0_0_4"/>
<comment type="caution">
    <text evidence="1">The sequence shown here is derived from an EMBL/GenBank/DDBJ whole genome shotgun (WGS) entry which is preliminary data.</text>
</comment>
<reference evidence="1 2" key="1">
    <citation type="submission" date="2010-03" db="EMBL/GenBank/DDBJ databases">
        <authorList>
            <consortium name="The Broad Institute Genome Sequencing Platform"/>
            <person name="Ward D."/>
            <person name="Earl A."/>
            <person name="Feldgarden M."/>
            <person name="Gevers D."/>
            <person name="Young S."/>
            <person name="Zeng Q."/>
            <person name="Koehrsen M."/>
            <person name="Alvarado L."/>
            <person name="Berlin A.M."/>
            <person name="Borenstein D."/>
            <person name="Chapman S.B."/>
            <person name="Chen Z."/>
            <person name="Engels R."/>
            <person name="Freedman E."/>
            <person name="Gellesch M."/>
            <person name="Goldberg J."/>
            <person name="Griggs A."/>
            <person name="Gujja S."/>
            <person name="Heilman E.R."/>
            <person name="Heiman D.I."/>
            <person name="Hepburn T.A."/>
            <person name="Howarth C."/>
            <person name="Jen D."/>
            <person name="Larson L."/>
            <person name="Mehta T."/>
            <person name="Park D."/>
            <person name="Pearson M."/>
            <person name="Richards J."/>
            <person name="Roberts A."/>
            <person name="Saif S."/>
            <person name="Shea T.D."/>
            <person name="Shenoy N."/>
            <person name="Sisk P."/>
            <person name="Stolte C."/>
            <person name="Sykes S.N."/>
            <person name="Walk T."/>
            <person name="White J."/>
            <person name="Yandava C."/>
            <person name="Izard J."/>
            <person name="Baranova O.V."/>
            <person name="Blanton J.M."/>
            <person name="Tanner A.C."/>
            <person name="Dewhirst F."/>
            <person name="Haas B."/>
            <person name="Nusbaum C."/>
            <person name="Birren B."/>
        </authorList>
    </citation>
    <scope>NUCLEOTIDE SEQUENCE [LARGE SCALE GENOMIC DNA]</scope>
    <source>
        <strain evidence="1 2">ATCC 29453</strain>
    </source>
</reference>
<evidence type="ECO:0000313" key="2">
    <source>
        <dbReference type="Proteomes" id="UP000017813"/>
    </source>
</evidence>
<protein>
    <submittedName>
        <fullName evidence="1">Uncharacterized protein</fullName>
    </submittedName>
</protein>
<dbReference type="RefSeq" id="WP_002641659.1">
    <property type="nucleotide sequence ID" value="NZ_CP019448.1"/>
</dbReference>
<keyword evidence="2" id="KW-1185">Reference proteome</keyword>
<dbReference type="KEGG" id="smur:BWP33_04955"/>
<dbReference type="Proteomes" id="UP000017813">
    <property type="component" value="Unassembled WGS sequence"/>
</dbReference>
<sequence length="240" mass="27492">MPNNNVINDELIEFCHLYNLPIQHLGKILRDPKVIPMIRGKAFEFSVCDRLENLLDNETWEVQKPFINPQLGSHDEDVSITHRNTGTKFTIECKLSAKGEFKKLANGYSIKVKCMRSRTLGTTQVERLAPVLGVTPQSLSVHNDQYRPQDFNFVITSLANAFYETDENGIFVWQPNEQGQIFLATKYGENLSNEEYQDRAFADMYIARSQDIAITTENNIQCTRRQCTTPTNCGFIPRGY</sequence>
<gene>
    <name evidence="1" type="ORF">HMPREF9021_01280</name>
</gene>